<evidence type="ECO:0008006" key="4">
    <source>
        <dbReference type="Google" id="ProtNLM"/>
    </source>
</evidence>
<feature type="signal peptide" evidence="1">
    <location>
        <begin position="1"/>
        <end position="20"/>
    </location>
</feature>
<gene>
    <name evidence="2" type="ORF">DICVIV_05047</name>
</gene>
<dbReference type="GO" id="GO:1900449">
    <property type="term" value="P:regulation of glutamate receptor signaling pathway"/>
    <property type="evidence" value="ECO:0007669"/>
    <property type="project" value="InterPro"/>
</dbReference>
<evidence type="ECO:0000256" key="1">
    <source>
        <dbReference type="SAM" id="SignalP"/>
    </source>
</evidence>
<dbReference type="EMBL" id="KN716254">
    <property type="protein sequence ID" value="KJH48857.1"/>
    <property type="molecule type" value="Genomic_DNA"/>
</dbReference>
<dbReference type="InterPro" id="IPR042789">
    <property type="entry name" value="FRRS1L"/>
</dbReference>
<keyword evidence="1" id="KW-0732">Signal</keyword>
<dbReference type="GO" id="GO:0099072">
    <property type="term" value="P:regulation of postsynaptic membrane neurotransmitter receptor levels"/>
    <property type="evidence" value="ECO:0007669"/>
    <property type="project" value="TreeGrafter"/>
</dbReference>
<evidence type="ECO:0000313" key="2">
    <source>
        <dbReference type="EMBL" id="KJH48857.1"/>
    </source>
</evidence>
<reference evidence="2 3" key="1">
    <citation type="submission" date="2013-11" db="EMBL/GenBank/DDBJ databases">
        <title>Draft genome of the bovine lungworm Dictyocaulus viviparus.</title>
        <authorList>
            <person name="Mitreva M."/>
        </authorList>
    </citation>
    <scope>NUCLEOTIDE SEQUENCE [LARGE SCALE GENOMIC DNA]</scope>
    <source>
        <strain evidence="2 3">HannoverDv2000</strain>
    </source>
</reference>
<evidence type="ECO:0000313" key="3">
    <source>
        <dbReference type="Proteomes" id="UP000053766"/>
    </source>
</evidence>
<sequence length="104" mass="11366">MVQMTSVVAVLLMASQLSIANSQMDITPCGRLKGCLFAPPGCNPSADCGIQFSYQVNEAFLNMELAGTPPSQIGYIAVGFSQDDKMVDVFFFHSSKYERMNEVE</sequence>
<dbReference type="AlphaFoldDB" id="A0A0D8XYE4"/>
<dbReference type="PANTHER" id="PTHR46902">
    <property type="entry name" value="DOMON DOMAIN-CONTAINING PROTEIN FRRS1L"/>
    <property type="match status" value="1"/>
</dbReference>
<dbReference type="Proteomes" id="UP000053766">
    <property type="component" value="Unassembled WGS sequence"/>
</dbReference>
<feature type="chain" id="PRO_5002336327" description="DOMON domain-containing protein" evidence="1">
    <location>
        <begin position="21"/>
        <end position="104"/>
    </location>
</feature>
<proteinExistence type="predicted"/>
<organism evidence="2 3">
    <name type="scientific">Dictyocaulus viviparus</name>
    <name type="common">Bovine lungworm</name>
    <dbReference type="NCBI Taxonomy" id="29172"/>
    <lineage>
        <taxon>Eukaryota</taxon>
        <taxon>Metazoa</taxon>
        <taxon>Ecdysozoa</taxon>
        <taxon>Nematoda</taxon>
        <taxon>Chromadorea</taxon>
        <taxon>Rhabditida</taxon>
        <taxon>Rhabditina</taxon>
        <taxon>Rhabditomorpha</taxon>
        <taxon>Strongyloidea</taxon>
        <taxon>Metastrongylidae</taxon>
        <taxon>Dictyocaulus</taxon>
    </lineage>
</organism>
<dbReference type="STRING" id="29172.A0A0D8XYE4"/>
<accession>A0A0D8XYE4</accession>
<reference evidence="3" key="2">
    <citation type="journal article" date="2016" name="Sci. Rep.">
        <title>Dictyocaulus viviparus genome, variome and transcriptome elucidate lungworm biology and support future intervention.</title>
        <authorList>
            <person name="McNulty S.N."/>
            <person name="Strube C."/>
            <person name="Rosa B.A."/>
            <person name="Martin J.C."/>
            <person name="Tyagi R."/>
            <person name="Choi Y.J."/>
            <person name="Wang Q."/>
            <person name="Hallsworth Pepin K."/>
            <person name="Zhang X."/>
            <person name="Ozersky P."/>
            <person name="Wilson R.K."/>
            <person name="Sternberg P.W."/>
            <person name="Gasser R.B."/>
            <person name="Mitreva M."/>
        </authorList>
    </citation>
    <scope>NUCLEOTIDE SEQUENCE [LARGE SCALE GENOMIC DNA]</scope>
    <source>
        <strain evidence="3">HannoverDv2000</strain>
    </source>
</reference>
<name>A0A0D8XYE4_DICVI</name>
<keyword evidence="3" id="KW-1185">Reference proteome</keyword>
<dbReference type="OrthoDB" id="5856214at2759"/>
<dbReference type="PANTHER" id="PTHR46902:SF1">
    <property type="entry name" value="DOMON DOMAIN-CONTAINING PROTEIN FRRS1L"/>
    <property type="match status" value="1"/>
</dbReference>
<protein>
    <recommendedName>
        <fullName evidence="4">DOMON domain-containing protein</fullName>
    </recommendedName>
</protein>